<protein>
    <submittedName>
        <fullName evidence="2">Uncharacterized protein</fullName>
    </submittedName>
</protein>
<dbReference type="Proteomes" id="UP001153620">
    <property type="component" value="Chromosome 2"/>
</dbReference>
<sequence>MKTITFSKTGEKREIKCDITLFCDRIRAMPDKFEIIVLKEIENKSCAIYKDDQIYKLIDFCSFNTKLYTKQDKRPKLLKPLTFYELRDSDIIFVGEHEIVFHSEPDETEKQSFYIPETQEVEQDIQIQNTVFIDDDIEIPETQELTPEIEFEKPMKTQFIEPETARSLKIATEKVRNEYFVETQPVTNVFPPYTRRYAAKQNEIKPKTVPLSVFGCETQALNAETQAMSFTQLMKDNDPKKATSKRKSEPPKEIKKETIKNSVLLSDTESDSDDDRSKISAASVKYADQSHPNYNNSLSQYSINDDFYMGDIQSTEFDSQFMEQVNSSCNMENSNQIINSEIPVVKEEVMKISNSNLTKEDNEDDIKPGPRKRIKLFKFVSSDEE</sequence>
<feature type="region of interest" description="Disordered" evidence="1">
    <location>
        <begin position="232"/>
        <end position="276"/>
    </location>
</feature>
<dbReference type="AlphaFoldDB" id="A0A9P0ND05"/>
<reference evidence="2" key="2">
    <citation type="submission" date="2022-10" db="EMBL/GenBank/DDBJ databases">
        <authorList>
            <consortium name="ENA_rothamsted_submissions"/>
            <consortium name="culmorum"/>
            <person name="King R."/>
        </authorList>
    </citation>
    <scope>NUCLEOTIDE SEQUENCE</scope>
</reference>
<evidence type="ECO:0000313" key="3">
    <source>
        <dbReference type="Proteomes" id="UP001153620"/>
    </source>
</evidence>
<accession>A0A9P0ND05</accession>
<proteinExistence type="predicted"/>
<evidence type="ECO:0000313" key="2">
    <source>
        <dbReference type="EMBL" id="CAH1719472.1"/>
    </source>
</evidence>
<organism evidence="2 3">
    <name type="scientific">Chironomus riparius</name>
    <dbReference type="NCBI Taxonomy" id="315576"/>
    <lineage>
        <taxon>Eukaryota</taxon>
        <taxon>Metazoa</taxon>
        <taxon>Ecdysozoa</taxon>
        <taxon>Arthropoda</taxon>
        <taxon>Hexapoda</taxon>
        <taxon>Insecta</taxon>
        <taxon>Pterygota</taxon>
        <taxon>Neoptera</taxon>
        <taxon>Endopterygota</taxon>
        <taxon>Diptera</taxon>
        <taxon>Nematocera</taxon>
        <taxon>Chironomoidea</taxon>
        <taxon>Chironomidae</taxon>
        <taxon>Chironominae</taxon>
        <taxon>Chironomus</taxon>
    </lineage>
</organism>
<gene>
    <name evidence="2" type="ORF">CHIRRI_LOCUS6772</name>
</gene>
<name>A0A9P0ND05_9DIPT</name>
<keyword evidence="3" id="KW-1185">Reference proteome</keyword>
<feature type="compositionally biased region" description="Basic and acidic residues" evidence="1">
    <location>
        <begin position="235"/>
        <end position="259"/>
    </location>
</feature>
<dbReference type="EMBL" id="OU895878">
    <property type="protein sequence ID" value="CAH1719472.1"/>
    <property type="molecule type" value="Genomic_DNA"/>
</dbReference>
<reference evidence="2" key="1">
    <citation type="submission" date="2022-01" db="EMBL/GenBank/DDBJ databases">
        <authorList>
            <person name="King R."/>
        </authorList>
    </citation>
    <scope>NUCLEOTIDE SEQUENCE</scope>
</reference>
<evidence type="ECO:0000256" key="1">
    <source>
        <dbReference type="SAM" id="MobiDB-lite"/>
    </source>
</evidence>